<dbReference type="InterPro" id="IPR047647">
    <property type="entry name" value="ISAs1_transpos"/>
</dbReference>
<dbReference type="InterPro" id="IPR051698">
    <property type="entry name" value="Transposase_11-like"/>
</dbReference>
<dbReference type="PANTHER" id="PTHR30298">
    <property type="entry name" value="H REPEAT-ASSOCIATED PREDICTED TRANSPOSASE"/>
    <property type="match status" value="1"/>
</dbReference>
<proteinExistence type="predicted"/>
<dbReference type="EMBL" id="CP029145">
    <property type="protein sequence ID" value="AWM32777.1"/>
    <property type="molecule type" value="Genomic_DNA"/>
</dbReference>
<dbReference type="KEGG" id="hnv:DDQ68_08285"/>
<dbReference type="NCBIfam" id="NF033564">
    <property type="entry name" value="transpos_ISAs1"/>
    <property type="match status" value="1"/>
</dbReference>
<name>A0A2Z3GM16_9BACT</name>
<reference evidence="2" key="1">
    <citation type="submission" date="2018-04" db="EMBL/GenBank/DDBJ databases">
        <title>Complete genome of Antarctic heterotrophic bacterium Hymenobacter nivis.</title>
        <authorList>
            <person name="Terashima M."/>
        </authorList>
    </citation>
    <scope>NUCLEOTIDE SEQUENCE [LARGE SCALE GENOMIC DNA]</scope>
    <source>
        <strain evidence="2">NBRC 111535</strain>
    </source>
</reference>
<dbReference type="AlphaFoldDB" id="A0A2Z3GM16"/>
<accession>A0A2Z3GM16</accession>
<evidence type="ECO:0000313" key="1">
    <source>
        <dbReference type="EMBL" id="AWM32777.1"/>
    </source>
</evidence>
<keyword evidence="2" id="KW-1185">Reference proteome</keyword>
<dbReference type="Proteomes" id="UP000245999">
    <property type="component" value="Chromosome"/>
</dbReference>
<evidence type="ECO:0000313" key="2">
    <source>
        <dbReference type="Proteomes" id="UP000245999"/>
    </source>
</evidence>
<organism evidence="1 2">
    <name type="scientific">Hymenobacter nivis</name>
    <dbReference type="NCBI Taxonomy" id="1850093"/>
    <lineage>
        <taxon>Bacteria</taxon>
        <taxon>Pseudomonadati</taxon>
        <taxon>Bacteroidota</taxon>
        <taxon>Cytophagia</taxon>
        <taxon>Cytophagales</taxon>
        <taxon>Hymenobacteraceae</taxon>
        <taxon>Hymenobacter</taxon>
    </lineage>
</organism>
<sequence length="194" mass="21702">MPHCTSKKTAAAIVASGNDYVLQTKDNQPKLRAYIVAQQQADPTPALDTVCVAKRRIGALCTWWISVYSCADPDLQAAWTGLARVVVVKTVQRDQQMSRQTRYYLTSLRATPVAELAAGIRGYGGIENKPHRTRDVHFQQDTNSIRHPVGAANTALFNTLVLNYLLLHVHQVVSYAQRYFAQSYKQFLPPNTRS</sequence>
<dbReference type="PANTHER" id="PTHR30298:SF0">
    <property type="entry name" value="PROTEIN YBFL-RELATED"/>
    <property type="match status" value="1"/>
</dbReference>
<protein>
    <submittedName>
        <fullName evidence="1">ISAs1 family transposase</fullName>
    </submittedName>
</protein>
<dbReference type="OrthoDB" id="9815086at2"/>
<gene>
    <name evidence="1" type="ORF">DDQ68_08285</name>
</gene>